<reference evidence="1 2" key="1">
    <citation type="submission" date="2018-09" db="EMBL/GenBank/DDBJ databases">
        <title>A high-quality reference genome of wild soybean provides a powerful tool to mine soybean genomes.</title>
        <authorList>
            <person name="Xie M."/>
            <person name="Chung C.Y.L."/>
            <person name="Li M.-W."/>
            <person name="Wong F.-L."/>
            <person name="Chan T.-F."/>
            <person name="Lam H.-M."/>
        </authorList>
    </citation>
    <scope>NUCLEOTIDE SEQUENCE [LARGE SCALE GENOMIC DNA]</scope>
    <source>
        <strain evidence="2">cv. W05</strain>
        <tissue evidence="1">Hypocotyl of etiolated seedlings</tissue>
    </source>
</reference>
<dbReference type="EMBL" id="QZWG01000011">
    <property type="protein sequence ID" value="RZB78781.1"/>
    <property type="molecule type" value="Genomic_DNA"/>
</dbReference>
<proteinExistence type="predicted"/>
<dbReference type="Proteomes" id="UP000289340">
    <property type="component" value="Chromosome 11"/>
</dbReference>
<dbReference type="AlphaFoldDB" id="A0A445HY90"/>
<comment type="caution">
    <text evidence="1">The sequence shown here is derived from an EMBL/GenBank/DDBJ whole genome shotgun (WGS) entry which is preliminary data.</text>
</comment>
<protein>
    <submittedName>
        <fullName evidence="1">Uncharacterized protein</fullName>
    </submittedName>
</protein>
<evidence type="ECO:0000313" key="2">
    <source>
        <dbReference type="Proteomes" id="UP000289340"/>
    </source>
</evidence>
<gene>
    <name evidence="1" type="ORF">D0Y65_029249</name>
</gene>
<evidence type="ECO:0000313" key="1">
    <source>
        <dbReference type="EMBL" id="RZB78781.1"/>
    </source>
</evidence>
<accession>A0A445HY90</accession>
<keyword evidence="2" id="KW-1185">Reference proteome</keyword>
<sequence>MLKFMAKKSLHKSPVQRVTNPHILYFRFCVSLAMQTKLAIGWVEAVWFIARWCMQVITRKTCCNMQCN</sequence>
<name>A0A445HY90_GLYSO</name>
<organism evidence="1 2">
    <name type="scientific">Glycine soja</name>
    <name type="common">Wild soybean</name>
    <dbReference type="NCBI Taxonomy" id="3848"/>
    <lineage>
        <taxon>Eukaryota</taxon>
        <taxon>Viridiplantae</taxon>
        <taxon>Streptophyta</taxon>
        <taxon>Embryophyta</taxon>
        <taxon>Tracheophyta</taxon>
        <taxon>Spermatophyta</taxon>
        <taxon>Magnoliopsida</taxon>
        <taxon>eudicotyledons</taxon>
        <taxon>Gunneridae</taxon>
        <taxon>Pentapetalae</taxon>
        <taxon>rosids</taxon>
        <taxon>fabids</taxon>
        <taxon>Fabales</taxon>
        <taxon>Fabaceae</taxon>
        <taxon>Papilionoideae</taxon>
        <taxon>50 kb inversion clade</taxon>
        <taxon>NPAAA clade</taxon>
        <taxon>indigoferoid/millettioid clade</taxon>
        <taxon>Phaseoleae</taxon>
        <taxon>Glycine</taxon>
        <taxon>Glycine subgen. Soja</taxon>
    </lineage>
</organism>